<dbReference type="PANTHER" id="PTHR35690:SF1">
    <property type="entry name" value="OS01G0363500 PROTEIN"/>
    <property type="match status" value="1"/>
</dbReference>
<protein>
    <recommendedName>
        <fullName evidence="3">Plastid lipid-associated protein/fibrillin conserved domain-containing protein</fullName>
    </recommendedName>
</protein>
<comment type="caution">
    <text evidence="1">The sequence shown here is derived from an EMBL/GenBank/DDBJ whole genome shotgun (WGS) entry which is preliminary data.</text>
</comment>
<reference evidence="1 2" key="2">
    <citation type="submission" date="2018-06" db="EMBL/GenBank/DDBJ databases">
        <title>Metagenomic assembly of (sub)arctic Cyanobacteria and their associated microbiome from non-axenic cultures.</title>
        <authorList>
            <person name="Baurain D."/>
        </authorList>
    </citation>
    <scope>NUCLEOTIDE SEQUENCE [LARGE SCALE GENOMIC DNA]</scope>
    <source>
        <strain evidence="1">ULC041bin1</strain>
    </source>
</reference>
<sequence>MTATNSATTASTAQVLEAAASTTARKPLGAALVSALLEAERQTKQQRRQLSPEALLGTWQLRFTAPKKPAYKAGQPSGSGFYIPGLAVATLAFSRSDDTADLLTIQNQLRVGPLKLRFTGPAKFLPKKNLLAFDFVRLQVLVGSLPLVNLPLPGKAAQTEKFLATPVGKLPFFAFFAAQADYVAARGRGGGLALWAKAD</sequence>
<evidence type="ECO:0008006" key="3">
    <source>
        <dbReference type="Google" id="ProtNLM"/>
    </source>
</evidence>
<evidence type="ECO:0000313" key="1">
    <source>
        <dbReference type="EMBL" id="PZO39960.1"/>
    </source>
</evidence>
<dbReference type="PANTHER" id="PTHR35690">
    <property type="entry name" value="OS01G0363500 PROTEIN"/>
    <property type="match status" value="1"/>
</dbReference>
<accession>A0A2W4W6F2</accession>
<dbReference type="Proteomes" id="UP000249081">
    <property type="component" value="Unassembled WGS sequence"/>
</dbReference>
<organism evidence="1 2">
    <name type="scientific">Shackletoniella antarctica</name>
    <dbReference type="NCBI Taxonomy" id="268115"/>
    <lineage>
        <taxon>Bacteria</taxon>
        <taxon>Bacillati</taxon>
        <taxon>Cyanobacteriota</taxon>
        <taxon>Cyanophyceae</taxon>
        <taxon>Oculatellales</taxon>
        <taxon>Oculatellaceae</taxon>
        <taxon>Shackletoniella</taxon>
    </lineage>
</organism>
<name>A0A2W4W6F2_9CYAN</name>
<proteinExistence type="predicted"/>
<dbReference type="EMBL" id="QBMN01000081">
    <property type="protein sequence ID" value="PZO39960.1"/>
    <property type="molecule type" value="Genomic_DNA"/>
</dbReference>
<dbReference type="AlphaFoldDB" id="A0A2W4W6F2"/>
<gene>
    <name evidence="1" type="ORF">DCF17_12555</name>
</gene>
<reference evidence="2" key="1">
    <citation type="submission" date="2018-04" db="EMBL/GenBank/DDBJ databases">
        <authorList>
            <person name="Cornet L."/>
        </authorList>
    </citation>
    <scope>NUCLEOTIDE SEQUENCE [LARGE SCALE GENOMIC DNA]</scope>
</reference>
<evidence type="ECO:0000313" key="2">
    <source>
        <dbReference type="Proteomes" id="UP000249081"/>
    </source>
</evidence>